<reference evidence="1" key="1">
    <citation type="submission" date="2021-03" db="EMBL/GenBank/DDBJ databases">
        <authorList>
            <person name="Bekaert M."/>
        </authorList>
    </citation>
    <scope>NUCLEOTIDE SEQUENCE</scope>
</reference>
<proteinExistence type="predicted"/>
<dbReference type="EMBL" id="CAJPWZ010003111">
    <property type="protein sequence ID" value="CAG2252175.1"/>
    <property type="molecule type" value="Genomic_DNA"/>
</dbReference>
<name>A0A8S3V309_MYTED</name>
<gene>
    <name evidence="1" type="ORF">MEDL_63778</name>
</gene>
<keyword evidence="2" id="KW-1185">Reference proteome</keyword>
<accession>A0A8S3V309</accession>
<evidence type="ECO:0000313" key="2">
    <source>
        <dbReference type="Proteomes" id="UP000683360"/>
    </source>
</evidence>
<dbReference type="Proteomes" id="UP000683360">
    <property type="component" value="Unassembled WGS sequence"/>
</dbReference>
<dbReference type="AlphaFoldDB" id="A0A8S3V309"/>
<evidence type="ECO:0000313" key="1">
    <source>
        <dbReference type="EMBL" id="CAG2252175.1"/>
    </source>
</evidence>
<organism evidence="1 2">
    <name type="scientific">Mytilus edulis</name>
    <name type="common">Blue mussel</name>
    <dbReference type="NCBI Taxonomy" id="6550"/>
    <lineage>
        <taxon>Eukaryota</taxon>
        <taxon>Metazoa</taxon>
        <taxon>Spiralia</taxon>
        <taxon>Lophotrochozoa</taxon>
        <taxon>Mollusca</taxon>
        <taxon>Bivalvia</taxon>
        <taxon>Autobranchia</taxon>
        <taxon>Pteriomorphia</taxon>
        <taxon>Mytilida</taxon>
        <taxon>Mytiloidea</taxon>
        <taxon>Mytilidae</taxon>
        <taxon>Mytilinae</taxon>
        <taxon>Mytilus</taxon>
    </lineage>
</organism>
<sequence>MKPPPSGDLKTASPNVINLGLSSKESIFSCDTRLNDVSQEKEIRRGKRGHGLEESQNEDVTLSATLSLNIDEKLHHQKRGKHGHVLEESQNEDVTLSATLSLNIDANISQYTMKRGSAVTIQENELAQIDDWLQYLNKNENVGANIIPCDH</sequence>
<comment type="caution">
    <text evidence="1">The sequence shown here is derived from an EMBL/GenBank/DDBJ whole genome shotgun (WGS) entry which is preliminary data.</text>
</comment>
<protein>
    <submittedName>
        <fullName evidence="1">Uncharacterized protein</fullName>
    </submittedName>
</protein>